<evidence type="ECO:0000256" key="1">
    <source>
        <dbReference type="ARBA" id="ARBA00022723"/>
    </source>
</evidence>
<organism evidence="6 7">
    <name type="scientific">Brevibacillus reuszeri</name>
    <dbReference type="NCBI Taxonomy" id="54915"/>
    <lineage>
        <taxon>Bacteria</taxon>
        <taxon>Bacillati</taxon>
        <taxon>Bacillota</taxon>
        <taxon>Bacilli</taxon>
        <taxon>Bacillales</taxon>
        <taxon>Paenibacillaceae</taxon>
        <taxon>Brevibacillus</taxon>
    </lineage>
</organism>
<dbReference type="SUPFAM" id="SSF50692">
    <property type="entry name" value="ADC-like"/>
    <property type="match status" value="1"/>
</dbReference>
<evidence type="ECO:0000256" key="2">
    <source>
        <dbReference type="ARBA" id="ARBA00023004"/>
    </source>
</evidence>
<evidence type="ECO:0000259" key="4">
    <source>
        <dbReference type="Pfam" id="PF00384"/>
    </source>
</evidence>
<dbReference type="SUPFAM" id="SSF53706">
    <property type="entry name" value="Formate dehydrogenase/DMSO reductase, domains 1-3"/>
    <property type="match status" value="1"/>
</dbReference>
<dbReference type="InterPro" id="IPR006656">
    <property type="entry name" value="Mopterin_OxRdtase"/>
</dbReference>
<evidence type="ECO:0000313" key="6">
    <source>
        <dbReference type="EMBL" id="GED68477.1"/>
    </source>
</evidence>
<dbReference type="Pfam" id="PF00384">
    <property type="entry name" value="Molybdopterin"/>
    <property type="match status" value="1"/>
</dbReference>
<dbReference type="Gene3D" id="2.40.40.20">
    <property type="match status" value="1"/>
</dbReference>
<accession>A0ABQ0TKW3</accession>
<dbReference type="Gene3D" id="3.40.50.740">
    <property type="match status" value="1"/>
</dbReference>
<dbReference type="PANTHER" id="PTHR43105">
    <property type="entry name" value="RESPIRATORY NITRATE REDUCTASE"/>
    <property type="match status" value="1"/>
</dbReference>
<dbReference type="Pfam" id="PF01568">
    <property type="entry name" value="Molydop_binding"/>
    <property type="match status" value="1"/>
</dbReference>
<dbReference type="InterPro" id="IPR009010">
    <property type="entry name" value="Asp_de-COase-like_dom_sf"/>
</dbReference>
<evidence type="ECO:0000259" key="5">
    <source>
        <dbReference type="Pfam" id="PF01568"/>
    </source>
</evidence>
<evidence type="ECO:0000313" key="7">
    <source>
        <dbReference type="Proteomes" id="UP000319578"/>
    </source>
</evidence>
<reference evidence="6 7" key="1">
    <citation type="submission" date="2019-06" db="EMBL/GenBank/DDBJ databases">
        <title>Whole genome shotgun sequence of Brevibacillus reuszeri NBRC 15719.</title>
        <authorList>
            <person name="Hosoyama A."/>
            <person name="Uohara A."/>
            <person name="Ohji S."/>
            <person name="Ichikawa N."/>
        </authorList>
    </citation>
    <scope>NUCLEOTIDE SEQUENCE [LARGE SCALE GENOMIC DNA]</scope>
    <source>
        <strain evidence="6 7">NBRC 15719</strain>
    </source>
</reference>
<dbReference type="PIRSF" id="PIRSF000144">
    <property type="entry name" value="CbbBc"/>
    <property type="match status" value="1"/>
</dbReference>
<dbReference type="InterPro" id="IPR006657">
    <property type="entry name" value="MoPterin_dinucl-bd_dom"/>
</dbReference>
<proteinExistence type="predicted"/>
<feature type="domain" description="Molybdopterin dinucleotide-binding" evidence="5">
    <location>
        <begin position="676"/>
        <end position="772"/>
    </location>
</feature>
<evidence type="ECO:0000256" key="3">
    <source>
        <dbReference type="ARBA" id="ARBA00023014"/>
    </source>
</evidence>
<keyword evidence="1" id="KW-0479">Metal-binding</keyword>
<dbReference type="EMBL" id="BJON01000008">
    <property type="protein sequence ID" value="GED68477.1"/>
    <property type="molecule type" value="Genomic_DNA"/>
</dbReference>
<dbReference type="InterPro" id="IPR050123">
    <property type="entry name" value="Prok_molybdopt-oxidoreductase"/>
</dbReference>
<sequence length="803" mass="90438">MVVFLSRLTICEGKRREGMRDMGKTKHSGPIKLDTSLQPALWASMMPMGLGKIKPHHIRDTMKVMYENRDNLGYAYRILTQGVCDGCALGVSGLYDQTLTGPHLCTTRLNVLRLNTMPAIESKWLEDVQALKRLSSVELRKLGRIPYPLSRKPGDNKFTRMSWDEALNRVANKIKDISPKQLAFFLTARGITNEVYYTAGKMARFLGTNNIDNASRICHSPSKTALKRSVGIGASSCNYQDWIGTDVLVFWGSVPANNQPVSTKYMYAAKKAGTKIILINPYREPAMEKYWIPSVAESALFGTKLADDFYQVNIGGDIAFMNGVMKHWFEMEQEAPSSAINHAFVKEHVNGLEQLRKHVLSEPWEKLEKSAGLSRERMKEFALLLAHAKSGVFIWSMGLTQHRFGTDNISQVANLAVLRGFLGRKNCGVMPIRGHSGVQGSGEMGADPFSLPGGDFDEKAWTRIEKLWNFTVPKWQGDIVGISLENAILPDGHERKTRLFYTSGGNFLETMPDPDFMQKCLESVELRVHQDIIFNTSTLVDAKEEVIVLPAMTRYEQPGGGTSTSTERMVYFSAEIEGPRIEEARAEWEIYVDLAARVHPEKKHLMHFSSAEEIRAEIALANPNYDGIQHLNKRGDVFQWGGAWLCEDGVCPTADGRANLLPIEVPDLNKPEGHFYVTTRRGKQFNSMIYSKIDPFNNADRYDVLMNADDARDLRIKEGDNIVVYNSYGTFQGRAKFEQTTRGNVQVYWPEGNALIPKGVYETYAGIPEYNTAVKIERADTFYANKDLQYKEKPIEDLEVNIS</sequence>
<keyword evidence="3" id="KW-0411">Iron-sulfur</keyword>
<dbReference type="InterPro" id="IPR010046">
    <property type="entry name" value="Mopterin_OxRdtse_a_bac"/>
</dbReference>
<dbReference type="Proteomes" id="UP000319578">
    <property type="component" value="Unassembled WGS sequence"/>
</dbReference>
<keyword evidence="2" id="KW-0408">Iron</keyword>
<protein>
    <submittedName>
        <fullName evidence="6">Formate dehydrogenase</fullName>
    </submittedName>
</protein>
<name>A0ABQ0TKW3_9BACL</name>
<feature type="domain" description="Molybdopterin oxidoreductase" evidence="4">
    <location>
        <begin position="144"/>
        <end position="596"/>
    </location>
</feature>
<dbReference type="PANTHER" id="PTHR43105:SF4">
    <property type="entry name" value="PROTEIN YDEP"/>
    <property type="match status" value="1"/>
</dbReference>
<dbReference type="NCBIfam" id="TIGR01701">
    <property type="entry name" value="Fdhalpha-like"/>
    <property type="match status" value="1"/>
</dbReference>
<dbReference type="Gene3D" id="3.40.228.10">
    <property type="entry name" value="Dimethylsulfoxide Reductase, domain 2"/>
    <property type="match status" value="1"/>
</dbReference>
<comment type="caution">
    <text evidence="6">The sequence shown here is derived from an EMBL/GenBank/DDBJ whole genome shotgun (WGS) entry which is preliminary data.</text>
</comment>
<gene>
    <name evidence="6" type="ORF">BRE01_21790</name>
</gene>
<keyword evidence="7" id="KW-1185">Reference proteome</keyword>